<dbReference type="Pfam" id="PF12680">
    <property type="entry name" value="SnoaL_2"/>
    <property type="match status" value="1"/>
</dbReference>
<dbReference type="InterPro" id="IPR037401">
    <property type="entry name" value="SnoaL-like"/>
</dbReference>
<proteinExistence type="predicted"/>
<dbReference type="AlphaFoldDB" id="A0A4R3VKW0"/>
<evidence type="ECO:0000313" key="3">
    <source>
        <dbReference type="Proteomes" id="UP000295110"/>
    </source>
</evidence>
<dbReference type="InterPro" id="IPR032710">
    <property type="entry name" value="NTF2-like_dom_sf"/>
</dbReference>
<accession>A0A4R3VKW0</accession>
<keyword evidence="3" id="KW-1185">Reference proteome</keyword>
<evidence type="ECO:0000313" key="2">
    <source>
        <dbReference type="EMBL" id="TCV04504.1"/>
    </source>
</evidence>
<dbReference type="RefSeq" id="WP_132569221.1">
    <property type="nucleotide sequence ID" value="NZ_CBCSGL010000004.1"/>
</dbReference>
<dbReference type="OrthoDB" id="1163083at2"/>
<comment type="caution">
    <text evidence="2">The sequence shown here is derived from an EMBL/GenBank/DDBJ whole genome shotgun (WGS) entry which is preliminary data.</text>
</comment>
<protein>
    <submittedName>
        <fullName evidence="2">SnoaL-like protein</fullName>
    </submittedName>
</protein>
<dbReference type="Proteomes" id="UP000295110">
    <property type="component" value="Unassembled WGS sequence"/>
</dbReference>
<sequence length="133" mass="14982">MTHPIDAWHELAKARNPRALAALLAEDVVFHSPVVHTPQRGRALATQYLAAALAVLGNESFRYVREIRGERDALLEFELELAGVQVNGVDIIRWNDAGRITDFKVMVRPLKGMQAVQQKMAELLAQMQQQQQQ</sequence>
<feature type="domain" description="SnoaL-like" evidence="1">
    <location>
        <begin position="6"/>
        <end position="102"/>
    </location>
</feature>
<organism evidence="2 3">
    <name type="scientific">Roseateles saccharophilus</name>
    <name type="common">Pseudomonas saccharophila</name>
    <dbReference type="NCBI Taxonomy" id="304"/>
    <lineage>
        <taxon>Bacteria</taxon>
        <taxon>Pseudomonadati</taxon>
        <taxon>Pseudomonadota</taxon>
        <taxon>Betaproteobacteria</taxon>
        <taxon>Burkholderiales</taxon>
        <taxon>Sphaerotilaceae</taxon>
        <taxon>Roseateles</taxon>
    </lineage>
</organism>
<reference evidence="2 3" key="1">
    <citation type="submission" date="2019-03" db="EMBL/GenBank/DDBJ databases">
        <title>Genomic Encyclopedia of Type Strains, Phase IV (KMG-IV): sequencing the most valuable type-strain genomes for metagenomic binning, comparative biology and taxonomic classification.</title>
        <authorList>
            <person name="Goeker M."/>
        </authorList>
    </citation>
    <scope>NUCLEOTIDE SEQUENCE [LARGE SCALE GENOMIC DNA]</scope>
    <source>
        <strain evidence="2 3">DSM 654</strain>
    </source>
</reference>
<dbReference type="EMBL" id="SMBU01000001">
    <property type="protein sequence ID" value="TCV04504.1"/>
    <property type="molecule type" value="Genomic_DNA"/>
</dbReference>
<dbReference type="Gene3D" id="3.10.450.50">
    <property type="match status" value="1"/>
</dbReference>
<name>A0A4R3VKW0_ROSSA</name>
<dbReference type="SUPFAM" id="SSF54427">
    <property type="entry name" value="NTF2-like"/>
    <property type="match status" value="1"/>
</dbReference>
<gene>
    <name evidence="2" type="ORF">EV671_1001260</name>
</gene>
<evidence type="ECO:0000259" key="1">
    <source>
        <dbReference type="Pfam" id="PF12680"/>
    </source>
</evidence>